<evidence type="ECO:0000313" key="2">
    <source>
        <dbReference type="EMBL" id="KKN73228.1"/>
    </source>
</evidence>
<evidence type="ECO:0000256" key="1">
    <source>
        <dbReference type="SAM" id="Phobius"/>
    </source>
</evidence>
<protein>
    <submittedName>
        <fullName evidence="2">Uncharacterized protein</fullName>
    </submittedName>
</protein>
<sequence>MAAPPRDRPPHHPYTVLAVSLVLTGMGQVLNGKAQRGLMMAFTALGLAWVSYNLTTPEISFVGRYAGGLMIHAIALMDAYKFARLRWRQWQVAQGKQDA</sequence>
<comment type="caution">
    <text evidence="2">The sequence shown here is derived from an EMBL/GenBank/DDBJ whole genome shotgun (WGS) entry which is preliminary data.</text>
</comment>
<proteinExistence type="predicted"/>
<gene>
    <name evidence="2" type="ORF">LCGC14_0403060</name>
</gene>
<feature type="transmembrane region" description="Helical" evidence="1">
    <location>
        <begin position="12"/>
        <end position="30"/>
    </location>
</feature>
<dbReference type="EMBL" id="LAZR01000348">
    <property type="protein sequence ID" value="KKN73228.1"/>
    <property type="molecule type" value="Genomic_DNA"/>
</dbReference>
<keyword evidence="1" id="KW-0812">Transmembrane</keyword>
<reference evidence="2" key="1">
    <citation type="journal article" date="2015" name="Nature">
        <title>Complex archaea that bridge the gap between prokaryotes and eukaryotes.</title>
        <authorList>
            <person name="Spang A."/>
            <person name="Saw J.H."/>
            <person name="Jorgensen S.L."/>
            <person name="Zaremba-Niedzwiedzka K."/>
            <person name="Martijn J."/>
            <person name="Lind A.E."/>
            <person name="van Eijk R."/>
            <person name="Schleper C."/>
            <person name="Guy L."/>
            <person name="Ettema T.J."/>
        </authorList>
    </citation>
    <scope>NUCLEOTIDE SEQUENCE</scope>
</reference>
<accession>A0A0F9W5A3</accession>
<keyword evidence="1" id="KW-1133">Transmembrane helix</keyword>
<organism evidence="2">
    <name type="scientific">marine sediment metagenome</name>
    <dbReference type="NCBI Taxonomy" id="412755"/>
    <lineage>
        <taxon>unclassified sequences</taxon>
        <taxon>metagenomes</taxon>
        <taxon>ecological metagenomes</taxon>
    </lineage>
</organism>
<name>A0A0F9W5A3_9ZZZZ</name>
<keyword evidence="1" id="KW-0472">Membrane</keyword>
<dbReference type="AlphaFoldDB" id="A0A0F9W5A3"/>